<sequence>MTPIELLTNAYTRLLPFTTTTIGAFLFTGIAMMIMMITVRILCPAPLATRLRTATVSVLLATACALVVIGGIGAALRMPTGPDICMCVSTWYR</sequence>
<dbReference type="RefSeq" id="WP_369741981.1">
    <property type="nucleotide sequence ID" value="NZ_JBGEDP010000002.1"/>
</dbReference>
<keyword evidence="1" id="KW-0472">Membrane</keyword>
<feature type="transmembrane region" description="Helical" evidence="1">
    <location>
        <begin position="54"/>
        <end position="76"/>
    </location>
</feature>
<evidence type="ECO:0000313" key="3">
    <source>
        <dbReference type="Proteomes" id="UP001564760"/>
    </source>
</evidence>
<keyword evidence="1" id="KW-0812">Transmembrane</keyword>
<protein>
    <recommendedName>
        <fullName evidence="4">Transmembrane protein</fullName>
    </recommendedName>
</protein>
<organism evidence="2 3">
    <name type="scientific">Mycobacterium servetii</name>
    <dbReference type="NCBI Taxonomy" id="3237418"/>
    <lineage>
        <taxon>Bacteria</taxon>
        <taxon>Bacillati</taxon>
        <taxon>Actinomycetota</taxon>
        <taxon>Actinomycetes</taxon>
        <taxon>Mycobacteriales</taxon>
        <taxon>Mycobacteriaceae</taxon>
        <taxon>Mycobacterium</taxon>
    </lineage>
</organism>
<name>A0ABV4C9T6_9MYCO</name>
<gene>
    <name evidence="2" type="ORF">AB8998_30245</name>
</gene>
<dbReference type="EMBL" id="JBGEDP010000002">
    <property type="protein sequence ID" value="MEY8018933.1"/>
    <property type="molecule type" value="Genomic_DNA"/>
</dbReference>
<evidence type="ECO:0000256" key="1">
    <source>
        <dbReference type="SAM" id="Phobius"/>
    </source>
</evidence>
<dbReference type="Proteomes" id="UP001564760">
    <property type="component" value="Unassembled WGS sequence"/>
</dbReference>
<keyword evidence="3" id="KW-1185">Reference proteome</keyword>
<proteinExistence type="predicted"/>
<reference evidence="2 3" key="1">
    <citation type="submission" date="2024-08" db="EMBL/GenBank/DDBJ databases">
        <title>Mycobacterium servetensis sp. nov., a novel rapid-growing mycobacterial species recovered from a human patient in Zaragoza, Spain.</title>
        <authorList>
            <person name="Tristancho-Baro A.I."/>
            <person name="Buenestado-Serrano S."/>
            <person name="Garcia De Viedma D."/>
            <person name="Milagro-Beamonte A."/>
            <person name="Burillo N."/>
            <person name="Sanz S."/>
            <person name="Lopez-Calleja A.I."/>
            <person name="Penas-Utrilla D."/>
            <person name="Guardingo M."/>
            <person name="Garcia M.J."/>
            <person name="Vinuelas-Bayon J."/>
        </authorList>
    </citation>
    <scope>NUCLEOTIDE SEQUENCE [LARGE SCALE GENOMIC DNA]</scope>
    <source>
        <strain evidence="3">HUMS_12744610</strain>
    </source>
</reference>
<comment type="caution">
    <text evidence="2">The sequence shown here is derived from an EMBL/GenBank/DDBJ whole genome shotgun (WGS) entry which is preliminary data.</text>
</comment>
<evidence type="ECO:0008006" key="4">
    <source>
        <dbReference type="Google" id="ProtNLM"/>
    </source>
</evidence>
<feature type="transmembrane region" description="Helical" evidence="1">
    <location>
        <begin position="20"/>
        <end position="42"/>
    </location>
</feature>
<keyword evidence="1" id="KW-1133">Transmembrane helix</keyword>
<evidence type="ECO:0000313" key="2">
    <source>
        <dbReference type="EMBL" id="MEY8018933.1"/>
    </source>
</evidence>
<accession>A0ABV4C9T6</accession>